<evidence type="ECO:0000313" key="3">
    <source>
        <dbReference type="Proteomes" id="UP000664169"/>
    </source>
</evidence>
<protein>
    <submittedName>
        <fullName evidence="2">Uncharacterized protein</fullName>
    </submittedName>
</protein>
<sequence length="131" mass="15331">MQLTILTLFAASAATTMAFQYNSYDNNYLSRRDIDDSSDMDTFYARDLVESYLDDLYIRDLEDAYLEARTEKEHKQRLKDEKKWKEKSDKLRNEYLKKAAKEGRRTLSASEIAEIQRLLSGEDNGGWPRAT</sequence>
<dbReference type="AlphaFoldDB" id="A0A8H3ER59"/>
<keyword evidence="3" id="KW-1185">Reference proteome</keyword>
<evidence type="ECO:0000313" key="2">
    <source>
        <dbReference type="EMBL" id="CAF9907416.1"/>
    </source>
</evidence>
<comment type="caution">
    <text evidence="2">The sequence shown here is derived from an EMBL/GenBank/DDBJ whole genome shotgun (WGS) entry which is preliminary data.</text>
</comment>
<keyword evidence="1" id="KW-0732">Signal</keyword>
<accession>A0A8H3ER59</accession>
<evidence type="ECO:0000256" key="1">
    <source>
        <dbReference type="SAM" id="SignalP"/>
    </source>
</evidence>
<name>A0A8H3ER59_9LECA</name>
<organism evidence="2 3">
    <name type="scientific">Gomphillus americanus</name>
    <dbReference type="NCBI Taxonomy" id="1940652"/>
    <lineage>
        <taxon>Eukaryota</taxon>
        <taxon>Fungi</taxon>
        <taxon>Dikarya</taxon>
        <taxon>Ascomycota</taxon>
        <taxon>Pezizomycotina</taxon>
        <taxon>Lecanoromycetes</taxon>
        <taxon>OSLEUM clade</taxon>
        <taxon>Ostropomycetidae</taxon>
        <taxon>Ostropales</taxon>
        <taxon>Graphidaceae</taxon>
        <taxon>Gomphilloideae</taxon>
        <taxon>Gomphillus</taxon>
    </lineage>
</organism>
<gene>
    <name evidence="2" type="ORF">GOMPHAMPRED_005101</name>
</gene>
<proteinExistence type="predicted"/>
<feature type="chain" id="PRO_5034315895" evidence="1">
    <location>
        <begin position="19"/>
        <end position="131"/>
    </location>
</feature>
<reference evidence="2" key="1">
    <citation type="submission" date="2021-03" db="EMBL/GenBank/DDBJ databases">
        <authorList>
            <person name="Tagirdzhanova G."/>
        </authorList>
    </citation>
    <scope>NUCLEOTIDE SEQUENCE</scope>
</reference>
<dbReference type="EMBL" id="CAJPDQ010000003">
    <property type="protein sequence ID" value="CAF9907416.1"/>
    <property type="molecule type" value="Genomic_DNA"/>
</dbReference>
<dbReference type="Proteomes" id="UP000664169">
    <property type="component" value="Unassembled WGS sequence"/>
</dbReference>
<feature type="signal peptide" evidence="1">
    <location>
        <begin position="1"/>
        <end position="18"/>
    </location>
</feature>